<accession>M9L9C8</accession>
<reference evidence="1 2" key="1">
    <citation type="submission" date="2012-10" db="EMBL/GenBank/DDBJ databases">
        <title>Draft Genome Sequence of Paenibacillus popilliae ATCC 14706T.</title>
        <authorList>
            <person name="Iiyama K."/>
            <person name="Mori K."/>
            <person name="Mon H."/>
            <person name="Chieda Y."/>
            <person name="Lee J.M."/>
            <person name="Kusakabe T."/>
            <person name="Tashiro K."/>
            <person name="Asano S."/>
            <person name="Yasunaga-Aoki C."/>
            <person name="Shimizu S."/>
        </authorList>
    </citation>
    <scope>NUCLEOTIDE SEQUENCE [LARGE SCALE GENOMIC DNA]</scope>
    <source>
        <strain evidence="1 2">ATCC 14706</strain>
    </source>
</reference>
<comment type="caution">
    <text evidence="1">The sequence shown here is derived from an EMBL/GenBank/DDBJ whole genome shotgun (WGS) entry which is preliminary data.</text>
</comment>
<keyword evidence="2" id="KW-1185">Reference proteome</keyword>
<dbReference type="AlphaFoldDB" id="M9L9C8"/>
<evidence type="ECO:0000313" key="2">
    <source>
        <dbReference type="Proteomes" id="UP000029453"/>
    </source>
</evidence>
<sequence length="79" mass="8518">MSQAKYVSTTHNGSAVRYIEADLDTIQIESIKGESVEDSGKYRVNGTFFYETKLTGIAVNRKADGKSAPVLKGGDNTST</sequence>
<proteinExistence type="predicted"/>
<protein>
    <submittedName>
        <fullName evidence="1">DNA polymerase sigma</fullName>
    </submittedName>
</protein>
<dbReference type="OrthoDB" id="1701250at2"/>
<gene>
    <name evidence="1" type="ORF">PPOP_1354</name>
</gene>
<dbReference type="Proteomes" id="UP000029453">
    <property type="component" value="Unassembled WGS sequence"/>
</dbReference>
<name>M9L9C8_PAEPP</name>
<dbReference type="RefSeq" id="WP_006285383.1">
    <property type="nucleotide sequence ID" value="NZ_BALG01000064.1"/>
</dbReference>
<dbReference type="EMBL" id="BALG01000064">
    <property type="protein sequence ID" value="GAC41997.1"/>
    <property type="molecule type" value="Genomic_DNA"/>
</dbReference>
<organism evidence="1 2">
    <name type="scientific">Paenibacillus popilliae ATCC 14706</name>
    <dbReference type="NCBI Taxonomy" id="1212764"/>
    <lineage>
        <taxon>Bacteria</taxon>
        <taxon>Bacillati</taxon>
        <taxon>Bacillota</taxon>
        <taxon>Bacilli</taxon>
        <taxon>Bacillales</taxon>
        <taxon>Paenibacillaceae</taxon>
        <taxon>Paenibacillus</taxon>
    </lineage>
</organism>
<evidence type="ECO:0000313" key="1">
    <source>
        <dbReference type="EMBL" id="GAC41997.1"/>
    </source>
</evidence>